<comment type="caution">
    <text evidence="5">The sequence shown here is derived from an EMBL/GenBank/DDBJ whole genome shotgun (WGS) entry which is preliminary data.</text>
</comment>
<comment type="similarity">
    <text evidence="1">Belongs to the peptidase S12 family.</text>
</comment>
<sequence>MVAFSPKRLRSFLSVAIPTILVLLSPSAVTAQDEDLGDNRVSAPASLSNLRSVIEKARVESGIPGMSVAVLYKGKLVFAEGFGKRNAKDPFEPETLMPMGSITKSFTAAAIGELVAEGKMDWDQTPVSKYLPEFEVDDPVLTSELTAVDLLSHRTGMLRHDAAWLKANITRLDLIKRIKYDKLDRKLKTKAVYNNIMYAAIGEASARVAGTSWEKLVENKVVKPLGLKNTGFGPMAMKKRSSNHAIPSFAWSFEDAVKGKFEYGELSPIYLSVAPAGDMYSNVLDLTRYGQVIMNGGKSKDKQVLNKDSIREVCSGHTFFSNQRLTADFAPTQAYGMGWLIDSYKGKTFLSHDGSISSFISNLQFFPNDDLVVATQSNGLQASGLVGYLPFLIADELFGLPKTEDWLALSVAQSKGFYDYIAYQLNGGDLPPLVKSKPTTRPLSDFTGKYTHPIYGEMTVELRPVDGKEDALFITFNKLESKMEHYHYDSFKMAFVDDGAATGVFLTFEQGSDGGVSGFQAKMPEGWKQFTKTK</sequence>
<dbReference type="Pfam" id="PF00144">
    <property type="entry name" value="Beta-lactamase"/>
    <property type="match status" value="1"/>
</dbReference>
<feature type="signal peptide" evidence="2">
    <location>
        <begin position="1"/>
        <end position="31"/>
    </location>
</feature>
<evidence type="ECO:0000259" key="3">
    <source>
        <dbReference type="Pfam" id="PF00144"/>
    </source>
</evidence>
<dbReference type="Gene3D" id="2.40.128.600">
    <property type="match status" value="1"/>
</dbReference>
<gene>
    <name evidence="5" type="ORF">BCR41DRAFT_350150</name>
</gene>
<dbReference type="InterPro" id="IPR021860">
    <property type="entry name" value="Peptidase_S12_Pab87-rel_C"/>
</dbReference>
<dbReference type="GeneID" id="33565456"/>
<evidence type="ECO:0000313" key="6">
    <source>
        <dbReference type="Proteomes" id="UP000193648"/>
    </source>
</evidence>
<dbReference type="InterPro" id="IPR012338">
    <property type="entry name" value="Beta-lactam/transpept-like"/>
</dbReference>
<accession>A0A1Y2GWZ1</accession>
<protein>
    <submittedName>
        <fullName evidence="5">Beta-lactamase/transpeptidase-like protein</fullName>
    </submittedName>
</protein>
<dbReference type="EMBL" id="MCFF01000011">
    <property type="protein sequence ID" value="ORZ21867.1"/>
    <property type="molecule type" value="Genomic_DNA"/>
</dbReference>
<evidence type="ECO:0000256" key="1">
    <source>
        <dbReference type="ARBA" id="ARBA00038215"/>
    </source>
</evidence>
<dbReference type="Proteomes" id="UP000193648">
    <property type="component" value="Unassembled WGS sequence"/>
</dbReference>
<feature type="domain" description="Beta-lactamase-related" evidence="3">
    <location>
        <begin position="51"/>
        <end position="383"/>
    </location>
</feature>
<dbReference type="STRING" id="64571.A0A1Y2GWZ1"/>
<evidence type="ECO:0000259" key="4">
    <source>
        <dbReference type="Pfam" id="PF11954"/>
    </source>
</evidence>
<keyword evidence="2" id="KW-0732">Signal</keyword>
<dbReference type="InterPro" id="IPR050491">
    <property type="entry name" value="AmpC-like"/>
</dbReference>
<keyword evidence="6" id="KW-1185">Reference proteome</keyword>
<dbReference type="Pfam" id="PF11954">
    <property type="entry name" value="DUF3471"/>
    <property type="match status" value="1"/>
</dbReference>
<evidence type="ECO:0000313" key="5">
    <source>
        <dbReference type="EMBL" id="ORZ21867.1"/>
    </source>
</evidence>
<dbReference type="SUPFAM" id="SSF56601">
    <property type="entry name" value="beta-lactamase/transpeptidase-like"/>
    <property type="match status" value="1"/>
</dbReference>
<organism evidence="5 6">
    <name type="scientific">Lobosporangium transversale</name>
    <dbReference type="NCBI Taxonomy" id="64571"/>
    <lineage>
        <taxon>Eukaryota</taxon>
        <taxon>Fungi</taxon>
        <taxon>Fungi incertae sedis</taxon>
        <taxon>Mucoromycota</taxon>
        <taxon>Mortierellomycotina</taxon>
        <taxon>Mortierellomycetes</taxon>
        <taxon>Mortierellales</taxon>
        <taxon>Mortierellaceae</taxon>
        <taxon>Lobosporangium</taxon>
    </lineage>
</organism>
<dbReference type="InParanoid" id="A0A1Y2GWZ1"/>
<dbReference type="Gene3D" id="3.40.710.10">
    <property type="entry name" value="DD-peptidase/beta-lactamase superfamily"/>
    <property type="match status" value="1"/>
</dbReference>
<evidence type="ECO:0000256" key="2">
    <source>
        <dbReference type="SAM" id="SignalP"/>
    </source>
</evidence>
<dbReference type="AlphaFoldDB" id="A0A1Y2GWZ1"/>
<name>A0A1Y2GWZ1_9FUNG</name>
<dbReference type="PANTHER" id="PTHR46825:SF15">
    <property type="entry name" value="BETA-LACTAMASE-RELATED DOMAIN-CONTAINING PROTEIN"/>
    <property type="match status" value="1"/>
</dbReference>
<feature type="domain" description="Peptidase S12 Pab87-related C-terminal" evidence="4">
    <location>
        <begin position="435"/>
        <end position="522"/>
    </location>
</feature>
<feature type="chain" id="PRO_5012260141" evidence="2">
    <location>
        <begin position="32"/>
        <end position="534"/>
    </location>
</feature>
<reference evidence="5 6" key="1">
    <citation type="submission" date="2016-07" db="EMBL/GenBank/DDBJ databases">
        <title>Pervasive Adenine N6-methylation of Active Genes in Fungi.</title>
        <authorList>
            <consortium name="DOE Joint Genome Institute"/>
            <person name="Mondo S.J."/>
            <person name="Dannebaum R.O."/>
            <person name="Kuo R.C."/>
            <person name="Labutti K."/>
            <person name="Haridas S."/>
            <person name="Kuo A."/>
            <person name="Salamov A."/>
            <person name="Ahrendt S.R."/>
            <person name="Lipzen A."/>
            <person name="Sullivan W."/>
            <person name="Andreopoulos W.B."/>
            <person name="Clum A."/>
            <person name="Lindquist E."/>
            <person name="Daum C."/>
            <person name="Ramamoorthy G.K."/>
            <person name="Gryganskyi A."/>
            <person name="Culley D."/>
            <person name="Magnuson J.K."/>
            <person name="James T.Y."/>
            <person name="O'Malley M.A."/>
            <person name="Stajich J.E."/>
            <person name="Spatafora J.W."/>
            <person name="Visel A."/>
            <person name="Grigoriev I.V."/>
        </authorList>
    </citation>
    <scope>NUCLEOTIDE SEQUENCE [LARGE SCALE GENOMIC DNA]</scope>
    <source>
        <strain evidence="5 6">NRRL 3116</strain>
    </source>
</reference>
<dbReference type="PANTHER" id="PTHR46825">
    <property type="entry name" value="D-ALANYL-D-ALANINE-CARBOXYPEPTIDASE/ENDOPEPTIDASE AMPH"/>
    <property type="match status" value="1"/>
</dbReference>
<dbReference type="InterPro" id="IPR001466">
    <property type="entry name" value="Beta-lactam-related"/>
</dbReference>
<proteinExistence type="inferred from homology"/>
<dbReference type="RefSeq" id="XP_021883118.1">
    <property type="nucleotide sequence ID" value="XM_022023612.1"/>
</dbReference>
<dbReference type="OrthoDB" id="5946976at2759"/>